<dbReference type="RefSeq" id="WP_063946952.1">
    <property type="nucleotide sequence ID" value="NZ_CP072309.1"/>
</dbReference>
<dbReference type="GO" id="GO:0005524">
    <property type="term" value="F:ATP binding"/>
    <property type="evidence" value="ECO:0007669"/>
    <property type="project" value="InterPro"/>
</dbReference>
<dbReference type="NCBIfam" id="NF004629">
    <property type="entry name" value="PRK05973.1"/>
    <property type="match status" value="1"/>
</dbReference>
<reference evidence="2 3" key="1">
    <citation type="submission" date="2016-05" db="EMBL/GenBank/DDBJ databases">
        <authorList>
            <person name="Lavstsen T."/>
            <person name="Jespersen J.S."/>
        </authorList>
    </citation>
    <scope>NUCLEOTIDE SEQUENCE [LARGE SCALE GENOMIC DNA]</scope>
    <source>
        <strain evidence="2 3">KCJ1736</strain>
    </source>
</reference>
<accession>A0A176XJS4</accession>
<dbReference type="Pfam" id="PF03796">
    <property type="entry name" value="DnaB_C"/>
    <property type="match status" value="1"/>
</dbReference>
<dbReference type="PANTHER" id="PTHR30153">
    <property type="entry name" value="REPLICATIVE DNA HELICASE DNAB"/>
    <property type="match status" value="1"/>
</dbReference>
<feature type="domain" description="SF4 helicase" evidence="1">
    <location>
        <begin position="62"/>
        <end position="117"/>
    </location>
</feature>
<dbReference type="GO" id="GO:0005829">
    <property type="term" value="C:cytosol"/>
    <property type="evidence" value="ECO:0007669"/>
    <property type="project" value="TreeGrafter"/>
</dbReference>
<dbReference type="EMBL" id="LXPS01000001">
    <property type="protein sequence ID" value="OAE49717.1"/>
    <property type="molecule type" value="Genomic_DNA"/>
</dbReference>
<dbReference type="InterPro" id="IPR007694">
    <property type="entry name" value="DNA_helicase_DnaB-like_C"/>
</dbReference>
<dbReference type="PANTHER" id="PTHR30153:SF2">
    <property type="entry name" value="REPLICATIVE DNA HELICASE"/>
    <property type="match status" value="1"/>
</dbReference>
<dbReference type="GO" id="GO:0006260">
    <property type="term" value="P:DNA replication"/>
    <property type="evidence" value="ECO:0007669"/>
    <property type="project" value="InterPro"/>
</dbReference>
<dbReference type="SUPFAM" id="SSF52540">
    <property type="entry name" value="P-loop containing nucleoside triphosphate hydrolases"/>
    <property type="match status" value="1"/>
</dbReference>
<comment type="caution">
    <text evidence="2">The sequence shown here is derived from an EMBL/GenBank/DDBJ whole genome shotgun (WGS) entry which is preliminary data.</text>
</comment>
<keyword evidence="2" id="KW-0378">Hydrolase</keyword>
<dbReference type="Gene3D" id="3.40.50.300">
    <property type="entry name" value="P-loop containing nucleotide triphosphate hydrolases"/>
    <property type="match status" value="2"/>
</dbReference>
<name>A0A176XJS4_AGRTU</name>
<keyword evidence="2" id="KW-0067">ATP-binding</keyword>
<sequence>MKLSTPIFQLKRRAKLMVRNNAIPLHEALDQIAREEGFARWSLLSAHIAAGSLSEDLFSRIVDGDMLLLAGRPGQGKTALGFDLLRAAADDGRQSVLFTLEMTEKQARKRIEKHAAGQRETEIMTSDEICADYIIRHLSPATPGTFAVIDYLQILDQQRHKPDLSQQVTALGEFAQKTGVIFAFISQVDRSFDPEVKRLPDMRDIRLPNLLDLGLFTKACFLNNGETQLHNVN</sequence>
<organism evidence="2 3">
    <name type="scientific">Agrobacterium tumefaciens</name>
    <dbReference type="NCBI Taxonomy" id="358"/>
    <lineage>
        <taxon>Bacteria</taxon>
        <taxon>Pseudomonadati</taxon>
        <taxon>Pseudomonadota</taxon>
        <taxon>Alphaproteobacteria</taxon>
        <taxon>Hyphomicrobiales</taxon>
        <taxon>Rhizobiaceae</taxon>
        <taxon>Rhizobium/Agrobacterium group</taxon>
        <taxon>Agrobacterium</taxon>
        <taxon>Agrobacterium tumefaciens complex</taxon>
    </lineage>
</organism>
<dbReference type="InterPro" id="IPR027417">
    <property type="entry name" value="P-loop_NTPase"/>
</dbReference>
<proteinExistence type="predicted"/>
<gene>
    <name evidence="2" type="ORF">A7J57_16205</name>
</gene>
<evidence type="ECO:0000313" key="2">
    <source>
        <dbReference type="EMBL" id="OAE49717.1"/>
    </source>
</evidence>
<dbReference type="Proteomes" id="UP000077098">
    <property type="component" value="Unassembled WGS sequence"/>
</dbReference>
<dbReference type="AlphaFoldDB" id="A0A176XJS4"/>
<protein>
    <submittedName>
        <fullName evidence="2">DNA helicase</fullName>
    </submittedName>
</protein>
<keyword evidence="2" id="KW-0347">Helicase</keyword>
<evidence type="ECO:0000259" key="1">
    <source>
        <dbReference type="Pfam" id="PF03796"/>
    </source>
</evidence>
<evidence type="ECO:0000313" key="3">
    <source>
        <dbReference type="Proteomes" id="UP000077098"/>
    </source>
</evidence>
<dbReference type="GO" id="GO:0003678">
    <property type="term" value="F:DNA helicase activity"/>
    <property type="evidence" value="ECO:0007669"/>
    <property type="project" value="InterPro"/>
</dbReference>
<keyword evidence="2" id="KW-0547">Nucleotide-binding</keyword>